<dbReference type="GO" id="GO:0007411">
    <property type="term" value="P:axon guidance"/>
    <property type="evidence" value="ECO:0007669"/>
    <property type="project" value="TreeGrafter"/>
</dbReference>
<feature type="region of interest" description="Disordered" evidence="1">
    <location>
        <begin position="732"/>
        <end position="751"/>
    </location>
</feature>
<keyword evidence="2" id="KW-0732">Signal</keyword>
<proteinExistence type="predicted"/>
<dbReference type="AlphaFoldDB" id="A0A835GNJ7"/>
<comment type="caution">
    <text evidence="4">The sequence shown here is derived from an EMBL/GenBank/DDBJ whole genome shotgun (WGS) entry which is preliminary data.</text>
</comment>
<evidence type="ECO:0000313" key="5">
    <source>
        <dbReference type="Proteomes" id="UP000648187"/>
    </source>
</evidence>
<feature type="region of interest" description="Disordered" evidence="1">
    <location>
        <begin position="565"/>
        <end position="587"/>
    </location>
</feature>
<dbReference type="PROSITE" id="PS51284">
    <property type="entry name" value="DOC"/>
    <property type="match status" value="1"/>
</dbReference>
<evidence type="ECO:0000259" key="3">
    <source>
        <dbReference type="PROSITE" id="PS51284"/>
    </source>
</evidence>
<dbReference type="Gene3D" id="2.60.120.260">
    <property type="entry name" value="Galactose-binding domain-like"/>
    <property type="match status" value="1"/>
</dbReference>
<reference evidence="4" key="1">
    <citation type="submission" date="2020-08" db="EMBL/GenBank/DDBJ databases">
        <title>Spodoptera exigua strain:BAW_Kor-Di-RS1 Genome sequencing and assembly.</title>
        <authorList>
            <person name="Kim J."/>
            <person name="Nam H.Y."/>
            <person name="Kwon M."/>
            <person name="Choi J.H."/>
            <person name="Cho S.R."/>
            <person name="Kim G.-H."/>
        </authorList>
    </citation>
    <scope>NUCLEOTIDE SEQUENCE</scope>
    <source>
        <strain evidence="4">BAW_Kor-Di-RS1</strain>
        <tissue evidence="4">Whole-body</tissue>
    </source>
</reference>
<feature type="domain" description="DOC" evidence="3">
    <location>
        <begin position="1055"/>
        <end position="1184"/>
    </location>
</feature>
<protein>
    <recommendedName>
        <fullName evidence="3">DOC domain-containing protein</fullName>
    </recommendedName>
</protein>
<sequence length="1184" mass="129534">MVLMVCLFALQVVVQRLSAGSGLPSNVEYQHHKIPDVPYQPTVRENMCFHAITMMKVMKAYQEFSFEELRLASESWSDGGAVGGAFVHSGRIPAERLPVRENPDGSYVATWIPRTAGAYVFRCTLDDLPASQEVTIEVAESMMEPAERGCPAGGVLPTTPPTKLRRFIARFSAGLRVRASPSLQAEELGRIPAGANIAFVEEDECSGIWGGYGEAREDLQLWAQDDDDSALTDITCIDDRAFPYGQIQADGSPFMLPGSSEPSKRSRSLRGEISSTSSAASSPKRSQRRSNGNADEWWSPLRQRFGDNTDINAIQETDIEPEPLLVETRTSRVAQTGTQTSPDRSDSVCTTMQLYMGPSKLNQQDLPGRLSPKAVPRDRASSRARAYKRTSSPPPLPTRSAPAPPPPRKHALSPAQAECLRAVFAALLWHEGIVHDAIACAAFLKFHPQLPKQGARVVTRPAHDVTPARHQRHSVEVSNAGLYLRIHPTTLETLTRSGIEASTSRMRKVDFDTPIREEENLPGPSTEPAGSSRYVVNVLPPAMRALVALWDALYDADQLTSATDKLKKEEKNESDEGKSYSGIRKKREWNTRTSKTPYSVQCDLCGGSNVPPPLAAHMRTSHPGCKNPTTKGFDRTGTYQLTNPQPGQELPPTSYCGQMAQIYQLWYMFCEKCYEKAIKAAPSTRQGRSKRAEMVVFERLEQPVSIDHCTIKENAIFLLDLAPLTNPEPISMSAWADNSSRSPPTPPGSVWQPAPPFQCLPALGAAPKAFAASDAARYHSLGRPMPPAVAPLTSAFGGIEGNTSSNWPRVHRSVSMGQAGGRDLANAARPPLARAGSSLLSQPSAALRRLIGCGDWTAGASLSAFEAPRVDSDSLMNSPVMSFILSKRDLHAHRQKMDAAVRINTVRQYAFEAMNWLLRSATQPTCVHDVMWWFCNALDKFARIVPPPSLALDDNKENAVNESPRGVIPTASASAICPGARAARGARAAFHAFLGSVSALAPSLPPASAAGLQAVRCWALHYSPHDRTFLHRSQVFSVISKILSHSEDGAYEEGLLGAIQESFHSYLNKENYVWTCPDVTGWCDISVSSRQGMAGALTDGSTETFWESGDEDRNKAKWIQMTYPGGTPDDRPHILCVHLDNTRDTVNKTLLVSFLYSGGSSEMFHMQDVEVDPKTATWLCYTMP</sequence>
<feature type="compositionally biased region" description="Polar residues" evidence="1">
    <location>
        <begin position="331"/>
        <end position="353"/>
    </location>
</feature>
<feature type="chain" id="PRO_5032883251" description="DOC domain-containing protein" evidence="2">
    <location>
        <begin position="20"/>
        <end position="1184"/>
    </location>
</feature>
<dbReference type="PANTHER" id="PTHR45943">
    <property type="entry name" value="E3 UBIQUITIN-PROTEIN LIGASE MYCBP2"/>
    <property type="match status" value="1"/>
</dbReference>
<accession>A0A835GNJ7</accession>
<feature type="signal peptide" evidence="2">
    <location>
        <begin position="1"/>
        <end position="19"/>
    </location>
</feature>
<dbReference type="InterPro" id="IPR008979">
    <property type="entry name" value="Galactose-bd-like_sf"/>
</dbReference>
<dbReference type="GO" id="GO:0008582">
    <property type="term" value="P:regulation of synaptic assembly at neuromuscular junction"/>
    <property type="evidence" value="ECO:0007669"/>
    <property type="project" value="TreeGrafter"/>
</dbReference>
<evidence type="ECO:0000256" key="1">
    <source>
        <dbReference type="SAM" id="MobiDB-lite"/>
    </source>
</evidence>
<keyword evidence="5" id="KW-1185">Reference proteome</keyword>
<feature type="non-terminal residue" evidence="4">
    <location>
        <position position="1"/>
    </location>
</feature>
<feature type="compositionally biased region" description="Basic and acidic residues" evidence="1">
    <location>
        <begin position="565"/>
        <end position="578"/>
    </location>
</feature>
<feature type="region of interest" description="Disordered" evidence="1">
    <location>
        <begin position="315"/>
        <end position="411"/>
    </location>
</feature>
<dbReference type="EMBL" id="JACKWZ010000047">
    <property type="protein sequence ID" value="KAF9419103.1"/>
    <property type="molecule type" value="Genomic_DNA"/>
</dbReference>
<dbReference type="GO" id="GO:0005634">
    <property type="term" value="C:nucleus"/>
    <property type="evidence" value="ECO:0007669"/>
    <property type="project" value="TreeGrafter"/>
</dbReference>
<dbReference type="GO" id="GO:0005886">
    <property type="term" value="C:plasma membrane"/>
    <property type="evidence" value="ECO:0007669"/>
    <property type="project" value="TreeGrafter"/>
</dbReference>
<gene>
    <name evidence="4" type="ORF">HW555_004274</name>
</gene>
<dbReference type="InterPro" id="IPR004939">
    <property type="entry name" value="APC_su10/DOC_dom"/>
</dbReference>
<feature type="compositionally biased region" description="Pro residues" evidence="1">
    <location>
        <begin position="392"/>
        <end position="406"/>
    </location>
</feature>
<dbReference type="Proteomes" id="UP000648187">
    <property type="component" value="Unassembled WGS sequence"/>
</dbReference>
<dbReference type="GO" id="GO:0061630">
    <property type="term" value="F:ubiquitin protein ligase activity"/>
    <property type="evidence" value="ECO:0007669"/>
    <property type="project" value="TreeGrafter"/>
</dbReference>
<evidence type="ECO:0000313" key="4">
    <source>
        <dbReference type="EMBL" id="KAF9419103.1"/>
    </source>
</evidence>
<evidence type="ECO:0000256" key="2">
    <source>
        <dbReference type="SAM" id="SignalP"/>
    </source>
</evidence>
<feature type="compositionally biased region" description="Low complexity" evidence="1">
    <location>
        <begin position="274"/>
        <end position="284"/>
    </location>
</feature>
<dbReference type="PANTHER" id="PTHR45943:SF1">
    <property type="entry name" value="E3 UBIQUITIN-PROTEIN LIGASE MYCBP2"/>
    <property type="match status" value="1"/>
</dbReference>
<dbReference type="SUPFAM" id="SSF49785">
    <property type="entry name" value="Galactose-binding domain-like"/>
    <property type="match status" value="1"/>
</dbReference>
<organism evidence="4 5">
    <name type="scientific">Spodoptera exigua</name>
    <name type="common">Beet armyworm</name>
    <name type="synonym">Noctua fulgens</name>
    <dbReference type="NCBI Taxonomy" id="7107"/>
    <lineage>
        <taxon>Eukaryota</taxon>
        <taxon>Metazoa</taxon>
        <taxon>Ecdysozoa</taxon>
        <taxon>Arthropoda</taxon>
        <taxon>Hexapoda</taxon>
        <taxon>Insecta</taxon>
        <taxon>Pterygota</taxon>
        <taxon>Neoptera</taxon>
        <taxon>Endopterygota</taxon>
        <taxon>Lepidoptera</taxon>
        <taxon>Glossata</taxon>
        <taxon>Ditrysia</taxon>
        <taxon>Noctuoidea</taxon>
        <taxon>Noctuidae</taxon>
        <taxon>Amphipyrinae</taxon>
        <taxon>Spodoptera</taxon>
    </lineage>
</organism>
<feature type="region of interest" description="Disordered" evidence="1">
    <location>
        <begin position="248"/>
        <end position="301"/>
    </location>
</feature>
<name>A0A835GNJ7_SPOEX</name>